<proteinExistence type="predicted"/>
<feature type="compositionally biased region" description="Pro residues" evidence="1">
    <location>
        <begin position="144"/>
        <end position="159"/>
    </location>
</feature>
<dbReference type="EMBL" id="JAENHO010000006">
    <property type="protein sequence ID" value="MBL7257128.1"/>
    <property type="molecule type" value="Genomic_DNA"/>
</dbReference>
<feature type="chain" id="PRO_5045480663" description="Fibronectin type-III domain-containing protein" evidence="2">
    <location>
        <begin position="26"/>
        <end position="226"/>
    </location>
</feature>
<comment type="caution">
    <text evidence="3">The sequence shown here is derived from an EMBL/GenBank/DDBJ whole genome shotgun (WGS) entry which is preliminary data.</text>
</comment>
<dbReference type="Gene3D" id="2.60.40.10">
    <property type="entry name" value="Immunoglobulins"/>
    <property type="match status" value="1"/>
</dbReference>
<evidence type="ECO:0000256" key="1">
    <source>
        <dbReference type="SAM" id="MobiDB-lite"/>
    </source>
</evidence>
<reference evidence="3 4" key="1">
    <citation type="submission" date="2021-01" db="EMBL/GenBank/DDBJ databases">
        <title>Actinoplanes sp. nov. LDG1-01 isolated from lichen.</title>
        <authorList>
            <person name="Saeng-In P."/>
            <person name="Phongsopitanun W."/>
            <person name="Kanchanasin P."/>
            <person name="Yuki M."/>
            <person name="Kudo T."/>
            <person name="Ohkuma M."/>
            <person name="Tanasupawat S."/>
        </authorList>
    </citation>
    <scope>NUCLEOTIDE SEQUENCE [LARGE SCALE GENOMIC DNA]</scope>
    <source>
        <strain evidence="3 4">LDG1-01</strain>
    </source>
</reference>
<dbReference type="RefSeq" id="WP_202993719.1">
    <property type="nucleotide sequence ID" value="NZ_JAENHO010000006.1"/>
</dbReference>
<accession>A0ABS1VRB6</accession>
<sequence>MRLSAVAGAGLLAGALLLNPGAAQAAWDASASATGSAAAVVLPAMRTPTAEATGTSVRVDWATSSAPGLRGYRVTRTDATTGRTVAAEHGCSGVITKTRCTERGVAEGNWTYAVVALVGDDWRSAAGVAAPVRISRPVEAPEAPSEPAPKPTTPAPTVSPAPSVEPTRTPDPEPAESPTTKPVATPSTPAPSATTEPEPERTPSESPQPSLETTAEATPTPSPAES</sequence>
<evidence type="ECO:0000313" key="4">
    <source>
        <dbReference type="Proteomes" id="UP000598996"/>
    </source>
</evidence>
<name>A0ABS1VRB6_9ACTN</name>
<feature type="compositionally biased region" description="Low complexity" evidence="1">
    <location>
        <begin position="177"/>
        <end position="196"/>
    </location>
</feature>
<evidence type="ECO:0000256" key="2">
    <source>
        <dbReference type="SAM" id="SignalP"/>
    </source>
</evidence>
<keyword evidence="4" id="KW-1185">Reference proteome</keyword>
<feature type="signal peptide" evidence="2">
    <location>
        <begin position="1"/>
        <end position="25"/>
    </location>
</feature>
<dbReference type="Proteomes" id="UP000598996">
    <property type="component" value="Unassembled WGS sequence"/>
</dbReference>
<organism evidence="3 4">
    <name type="scientific">Paractinoplanes lichenicola</name>
    <dbReference type="NCBI Taxonomy" id="2802976"/>
    <lineage>
        <taxon>Bacteria</taxon>
        <taxon>Bacillati</taxon>
        <taxon>Actinomycetota</taxon>
        <taxon>Actinomycetes</taxon>
        <taxon>Micromonosporales</taxon>
        <taxon>Micromonosporaceae</taxon>
        <taxon>Paractinoplanes</taxon>
    </lineage>
</organism>
<feature type="compositionally biased region" description="Low complexity" evidence="1">
    <location>
        <begin position="204"/>
        <end position="226"/>
    </location>
</feature>
<evidence type="ECO:0000313" key="3">
    <source>
        <dbReference type="EMBL" id="MBL7257128.1"/>
    </source>
</evidence>
<gene>
    <name evidence="3" type="ORF">JKJ07_22785</name>
</gene>
<protein>
    <recommendedName>
        <fullName evidence="5">Fibronectin type-III domain-containing protein</fullName>
    </recommendedName>
</protein>
<dbReference type="InterPro" id="IPR013783">
    <property type="entry name" value="Ig-like_fold"/>
</dbReference>
<evidence type="ECO:0008006" key="5">
    <source>
        <dbReference type="Google" id="ProtNLM"/>
    </source>
</evidence>
<feature type="region of interest" description="Disordered" evidence="1">
    <location>
        <begin position="137"/>
        <end position="226"/>
    </location>
</feature>
<keyword evidence="2" id="KW-0732">Signal</keyword>